<comment type="similarity">
    <text evidence="2">Belongs to the UPF0057 (PMP3) family.</text>
</comment>
<keyword evidence="4 6" id="KW-1133">Transmembrane helix</keyword>
<accession>D8QDR5</accession>
<evidence type="ECO:0000256" key="2">
    <source>
        <dbReference type="ARBA" id="ARBA00009530"/>
    </source>
</evidence>
<sequence length="74" mass="8407">MALNPTNEDLLFVVLAILLPPVVPLLLKGIGPDLIVNLLLTIFGFWILGVIHALWLVYQKMKTNTWWRSNRVIA</sequence>
<dbReference type="Pfam" id="PF01679">
    <property type="entry name" value="Pmp3"/>
    <property type="match status" value="1"/>
</dbReference>
<dbReference type="InterPro" id="IPR000612">
    <property type="entry name" value="PMP3"/>
</dbReference>
<dbReference type="AlphaFoldDB" id="D8QDR5"/>
<evidence type="ECO:0000256" key="5">
    <source>
        <dbReference type="ARBA" id="ARBA00023136"/>
    </source>
</evidence>
<evidence type="ECO:0000256" key="3">
    <source>
        <dbReference type="ARBA" id="ARBA00022692"/>
    </source>
</evidence>
<dbReference type="InParanoid" id="D8QDR5"/>
<evidence type="ECO:0008006" key="9">
    <source>
        <dbReference type="Google" id="ProtNLM"/>
    </source>
</evidence>
<evidence type="ECO:0000313" key="7">
    <source>
        <dbReference type="EMBL" id="EFI93733.1"/>
    </source>
</evidence>
<evidence type="ECO:0000256" key="1">
    <source>
        <dbReference type="ARBA" id="ARBA00004370"/>
    </source>
</evidence>
<organism evidence="8">
    <name type="scientific">Schizophyllum commune (strain H4-8 / FGSC 9210)</name>
    <name type="common">Split gill fungus</name>
    <dbReference type="NCBI Taxonomy" id="578458"/>
    <lineage>
        <taxon>Eukaryota</taxon>
        <taxon>Fungi</taxon>
        <taxon>Dikarya</taxon>
        <taxon>Basidiomycota</taxon>
        <taxon>Agaricomycotina</taxon>
        <taxon>Agaricomycetes</taxon>
        <taxon>Agaricomycetidae</taxon>
        <taxon>Agaricales</taxon>
        <taxon>Schizophyllaceae</taxon>
        <taxon>Schizophyllum</taxon>
    </lineage>
</organism>
<reference evidence="7 8" key="1">
    <citation type="journal article" date="2010" name="Nat. Biotechnol.">
        <title>Genome sequence of the model mushroom Schizophyllum commune.</title>
        <authorList>
            <person name="Ohm R.A."/>
            <person name="de Jong J.F."/>
            <person name="Lugones L.G."/>
            <person name="Aerts A."/>
            <person name="Kothe E."/>
            <person name="Stajich J.E."/>
            <person name="de Vries R.P."/>
            <person name="Record E."/>
            <person name="Levasseur A."/>
            <person name="Baker S.E."/>
            <person name="Bartholomew K.A."/>
            <person name="Coutinho P.M."/>
            <person name="Erdmann S."/>
            <person name="Fowler T.J."/>
            <person name="Gathman A.C."/>
            <person name="Lombard V."/>
            <person name="Henrissat B."/>
            <person name="Knabe N."/>
            <person name="Kuees U."/>
            <person name="Lilly W.W."/>
            <person name="Lindquist E."/>
            <person name="Lucas S."/>
            <person name="Magnuson J.K."/>
            <person name="Piumi F."/>
            <person name="Raudaskoski M."/>
            <person name="Salamov A."/>
            <person name="Schmutz J."/>
            <person name="Schwarze F.W.M.R."/>
            <person name="vanKuyk P.A."/>
            <person name="Horton J.S."/>
            <person name="Grigoriev I.V."/>
            <person name="Woesten H.A.B."/>
        </authorList>
    </citation>
    <scope>NUCLEOTIDE SEQUENCE [LARGE SCALE GENOMIC DNA]</scope>
    <source>
        <strain evidence="8">H4-8 / FGSC 9210</strain>
    </source>
</reference>
<dbReference type="EMBL" id="GL377310">
    <property type="protein sequence ID" value="EFI93733.1"/>
    <property type="molecule type" value="Genomic_DNA"/>
</dbReference>
<dbReference type="OrthoDB" id="2802411at2759"/>
<evidence type="ECO:0000256" key="6">
    <source>
        <dbReference type="SAM" id="Phobius"/>
    </source>
</evidence>
<evidence type="ECO:0000256" key="4">
    <source>
        <dbReference type="ARBA" id="ARBA00022989"/>
    </source>
</evidence>
<comment type="subcellular location">
    <subcellularLocation>
        <location evidence="1">Membrane</location>
    </subcellularLocation>
</comment>
<feature type="transmembrane region" description="Helical" evidence="6">
    <location>
        <begin position="34"/>
        <end position="58"/>
    </location>
</feature>
<proteinExistence type="inferred from homology"/>
<dbReference type="Proteomes" id="UP000007431">
    <property type="component" value="Unassembled WGS sequence"/>
</dbReference>
<dbReference type="OMA" id="PIAVIIM"/>
<keyword evidence="8" id="KW-1185">Reference proteome</keyword>
<dbReference type="HOGENOM" id="CLU_107649_4_0_1"/>
<keyword evidence="3 6" id="KW-0812">Transmembrane</keyword>
<dbReference type="KEGG" id="scm:SCHCO_01132509"/>
<dbReference type="GeneID" id="9590435"/>
<dbReference type="RefSeq" id="XP_003028636.1">
    <property type="nucleotide sequence ID" value="XM_003028590.1"/>
</dbReference>
<dbReference type="VEuPathDB" id="FungiDB:SCHCODRAFT_01132509"/>
<keyword evidence="5 6" id="KW-0472">Membrane</keyword>
<protein>
    <recommendedName>
        <fullName evidence="9">Plasma membrane proteolipid 3</fullName>
    </recommendedName>
</protein>
<evidence type="ECO:0000313" key="8">
    <source>
        <dbReference type="Proteomes" id="UP000007431"/>
    </source>
</evidence>
<dbReference type="GO" id="GO:0016020">
    <property type="term" value="C:membrane"/>
    <property type="evidence" value="ECO:0007669"/>
    <property type="project" value="UniProtKB-SubCell"/>
</dbReference>
<name>D8QDR5_SCHCM</name>
<feature type="non-terminal residue" evidence="7">
    <location>
        <position position="74"/>
    </location>
</feature>
<gene>
    <name evidence="7" type="ORF">SCHCODRAFT_112004</name>
</gene>